<sequence>MKIEIHYNYLERFISQIQAEGRLSFSLTELTKHFSSQSNTALKHALNRLKKKNKIVSVYKGFYLIIPPEYSKRKILPPELFIDALFKYLNRPYYIALASAAALYGAAHQKILVTSVIISKPPLRSTKGENIFINYIVKSNFPANGIQQLKTETGFINVSSPELTVIDLVLYNYHVGSFERVIQIIYQLSDAISQNNMKMLIKSIDIPIAVLQRLGFIFDLIELSELSAVVYDFLSNNKLRNVPLHPSSNKNKLNDLEVNHKWKIIVNLDLQLELE</sequence>
<organism evidence="2">
    <name type="scientific">hydrocarbon metagenome</name>
    <dbReference type="NCBI Taxonomy" id="938273"/>
    <lineage>
        <taxon>unclassified sequences</taxon>
        <taxon>metagenomes</taxon>
        <taxon>ecological metagenomes</taxon>
    </lineage>
</organism>
<reference evidence="2" key="1">
    <citation type="journal article" date="2015" name="Proc. Natl. Acad. Sci. U.S.A.">
        <title>Networks of energetic and metabolic interactions define dynamics in microbial communities.</title>
        <authorList>
            <person name="Embree M."/>
            <person name="Liu J.K."/>
            <person name="Al-Bassam M.M."/>
            <person name="Zengler K."/>
        </authorList>
    </citation>
    <scope>NUCLEOTIDE SEQUENCE</scope>
</reference>
<dbReference type="AlphaFoldDB" id="A0A0W8G1E7"/>
<protein>
    <recommendedName>
        <fullName evidence="1">AbiEi antitoxin C-terminal domain-containing protein</fullName>
    </recommendedName>
</protein>
<evidence type="ECO:0000313" key="2">
    <source>
        <dbReference type="EMBL" id="KUG26766.1"/>
    </source>
</evidence>
<name>A0A0W8G1E7_9ZZZZ</name>
<proteinExistence type="predicted"/>
<feature type="domain" description="AbiEi antitoxin C-terminal" evidence="1">
    <location>
        <begin position="76"/>
        <end position="219"/>
    </location>
</feature>
<dbReference type="InterPro" id="IPR018547">
    <property type="entry name" value="AbiEi_C"/>
</dbReference>
<gene>
    <name evidence="2" type="ORF">ASZ90_003395</name>
</gene>
<evidence type="ECO:0000259" key="1">
    <source>
        <dbReference type="Pfam" id="PF09407"/>
    </source>
</evidence>
<dbReference type="EMBL" id="LNQE01000410">
    <property type="protein sequence ID" value="KUG26766.1"/>
    <property type="molecule type" value="Genomic_DNA"/>
</dbReference>
<dbReference type="Pfam" id="PF09407">
    <property type="entry name" value="AbiEi_1"/>
    <property type="match status" value="1"/>
</dbReference>
<accession>A0A0W8G1E7</accession>
<comment type="caution">
    <text evidence="2">The sequence shown here is derived from an EMBL/GenBank/DDBJ whole genome shotgun (WGS) entry which is preliminary data.</text>
</comment>